<dbReference type="Proteomes" id="UP000287033">
    <property type="component" value="Unassembled WGS sequence"/>
</dbReference>
<evidence type="ECO:0000313" key="2">
    <source>
        <dbReference type="EMBL" id="GCC41290.1"/>
    </source>
</evidence>
<sequence>TSRPYHPRSPKSGSVGPGTVSQDMPTPAPSPSSPPEGRGLPPASSGTLEPSSSPCPPAPKTTNPSPLFTEAKEPGSSGGTDVNRPSDSSPARPLEFKATVKGLPQSPSDHKRNQIEELKKFGEDFRVRNRFSFFIPPHLRILRVSAHGERPSNVGPVLSCWNFPHFWDSSPSQYRVTEHRNRPFKPNSSVLTQIS</sequence>
<dbReference type="AlphaFoldDB" id="A0A401TF61"/>
<gene>
    <name evidence="2" type="ORF">chiPu_0025283</name>
</gene>
<feature type="region of interest" description="Disordered" evidence="1">
    <location>
        <begin position="1"/>
        <end position="112"/>
    </location>
</feature>
<keyword evidence="3" id="KW-1185">Reference proteome</keyword>
<feature type="compositionally biased region" description="Polar residues" evidence="1">
    <location>
        <begin position="79"/>
        <end position="89"/>
    </location>
</feature>
<organism evidence="2 3">
    <name type="scientific">Chiloscyllium punctatum</name>
    <name type="common">Brownbanded bambooshark</name>
    <name type="synonym">Hemiscyllium punctatum</name>
    <dbReference type="NCBI Taxonomy" id="137246"/>
    <lineage>
        <taxon>Eukaryota</taxon>
        <taxon>Metazoa</taxon>
        <taxon>Chordata</taxon>
        <taxon>Craniata</taxon>
        <taxon>Vertebrata</taxon>
        <taxon>Chondrichthyes</taxon>
        <taxon>Elasmobranchii</taxon>
        <taxon>Galeomorphii</taxon>
        <taxon>Galeoidea</taxon>
        <taxon>Orectolobiformes</taxon>
        <taxon>Hemiscylliidae</taxon>
        <taxon>Chiloscyllium</taxon>
    </lineage>
</organism>
<name>A0A401TF61_CHIPU</name>
<accession>A0A401TF61</accession>
<dbReference type="EMBL" id="BEZZ01055732">
    <property type="protein sequence ID" value="GCC41290.1"/>
    <property type="molecule type" value="Genomic_DNA"/>
</dbReference>
<proteinExistence type="predicted"/>
<evidence type="ECO:0000313" key="3">
    <source>
        <dbReference type="Proteomes" id="UP000287033"/>
    </source>
</evidence>
<comment type="caution">
    <text evidence="2">The sequence shown here is derived from an EMBL/GenBank/DDBJ whole genome shotgun (WGS) entry which is preliminary data.</text>
</comment>
<evidence type="ECO:0000256" key="1">
    <source>
        <dbReference type="SAM" id="MobiDB-lite"/>
    </source>
</evidence>
<feature type="non-terminal residue" evidence="2">
    <location>
        <position position="1"/>
    </location>
</feature>
<protein>
    <submittedName>
        <fullName evidence="2">Uncharacterized protein</fullName>
    </submittedName>
</protein>
<reference evidence="2 3" key="1">
    <citation type="journal article" date="2018" name="Nat. Ecol. Evol.">
        <title>Shark genomes provide insights into elasmobranch evolution and the origin of vertebrates.</title>
        <authorList>
            <person name="Hara Y"/>
            <person name="Yamaguchi K"/>
            <person name="Onimaru K"/>
            <person name="Kadota M"/>
            <person name="Koyanagi M"/>
            <person name="Keeley SD"/>
            <person name="Tatsumi K"/>
            <person name="Tanaka K"/>
            <person name="Motone F"/>
            <person name="Kageyama Y"/>
            <person name="Nozu R"/>
            <person name="Adachi N"/>
            <person name="Nishimura O"/>
            <person name="Nakagawa R"/>
            <person name="Tanegashima C"/>
            <person name="Kiyatake I"/>
            <person name="Matsumoto R"/>
            <person name="Murakumo K"/>
            <person name="Nishida K"/>
            <person name="Terakita A"/>
            <person name="Kuratani S"/>
            <person name="Sato K"/>
            <person name="Hyodo S Kuraku.S."/>
        </authorList>
    </citation>
    <scope>NUCLEOTIDE SEQUENCE [LARGE SCALE GENOMIC DNA]</scope>
</reference>